<gene>
    <name evidence="1" type="ORF">NP493_1963g00001</name>
</gene>
<accession>A0AAD9JNL0</accession>
<name>A0AAD9JNL0_RIDPI</name>
<keyword evidence="2" id="KW-1185">Reference proteome</keyword>
<comment type="caution">
    <text evidence="1">The sequence shown here is derived from an EMBL/GenBank/DDBJ whole genome shotgun (WGS) entry which is preliminary data.</text>
</comment>
<dbReference type="EMBL" id="JAODUO010001960">
    <property type="protein sequence ID" value="KAK2156544.1"/>
    <property type="molecule type" value="Genomic_DNA"/>
</dbReference>
<protein>
    <submittedName>
        <fullName evidence="1">Uncharacterized protein</fullName>
    </submittedName>
</protein>
<dbReference type="Proteomes" id="UP001209878">
    <property type="component" value="Unassembled WGS sequence"/>
</dbReference>
<evidence type="ECO:0000313" key="1">
    <source>
        <dbReference type="EMBL" id="KAK2156544.1"/>
    </source>
</evidence>
<evidence type="ECO:0000313" key="2">
    <source>
        <dbReference type="Proteomes" id="UP001209878"/>
    </source>
</evidence>
<organism evidence="1 2">
    <name type="scientific">Ridgeia piscesae</name>
    <name type="common">Tubeworm</name>
    <dbReference type="NCBI Taxonomy" id="27915"/>
    <lineage>
        <taxon>Eukaryota</taxon>
        <taxon>Metazoa</taxon>
        <taxon>Spiralia</taxon>
        <taxon>Lophotrochozoa</taxon>
        <taxon>Annelida</taxon>
        <taxon>Polychaeta</taxon>
        <taxon>Sedentaria</taxon>
        <taxon>Canalipalpata</taxon>
        <taxon>Sabellida</taxon>
        <taxon>Siboglinidae</taxon>
        <taxon>Ridgeia</taxon>
    </lineage>
</organism>
<reference evidence="1" key="1">
    <citation type="journal article" date="2023" name="Mol. Biol. Evol.">
        <title>Third-Generation Sequencing Reveals the Adaptive Role of the Epigenome in Three Deep-Sea Polychaetes.</title>
        <authorList>
            <person name="Perez M."/>
            <person name="Aroh O."/>
            <person name="Sun Y."/>
            <person name="Lan Y."/>
            <person name="Juniper S.K."/>
            <person name="Young C.R."/>
            <person name="Angers B."/>
            <person name="Qian P.Y."/>
        </authorList>
    </citation>
    <scope>NUCLEOTIDE SEQUENCE</scope>
    <source>
        <strain evidence="1">R07B-5</strain>
    </source>
</reference>
<sequence length="15" mass="1644">MSVSQHTYMDIGSTS</sequence>
<proteinExistence type="predicted"/>